<evidence type="ECO:0008006" key="3">
    <source>
        <dbReference type="Google" id="ProtNLM"/>
    </source>
</evidence>
<dbReference type="RefSeq" id="XP_062626637.1">
    <property type="nucleotide sequence ID" value="XM_062770653.1"/>
</dbReference>
<evidence type="ECO:0000313" key="2">
    <source>
        <dbReference type="Proteomes" id="UP000827549"/>
    </source>
</evidence>
<dbReference type="EMBL" id="CP086716">
    <property type="protein sequence ID" value="WOO80605.1"/>
    <property type="molecule type" value="Genomic_DNA"/>
</dbReference>
<keyword evidence="2" id="KW-1185">Reference proteome</keyword>
<sequence length="155" mass="17889">MDAVDKTDIILALSHTPTEDYMAQMVARTKTHEFRKLRYPDTVRRMWFYETAPMSAITHVCEFVLGSARPAASEPTTAWHLPTGGIGNAEFNSYHPDWERYNFAYEIKSVTRLRVPVTLATLKEEYGFKSAPRGMVYVPSQLKADVQLDKQEWLW</sequence>
<proteinExistence type="predicted"/>
<gene>
    <name evidence="1" type="ORF">LOC62_03G004130</name>
</gene>
<dbReference type="InterPro" id="IPR015947">
    <property type="entry name" value="PUA-like_sf"/>
</dbReference>
<protein>
    <recommendedName>
        <fullName evidence="3">ASCH domain-containing protein</fullName>
    </recommendedName>
</protein>
<evidence type="ECO:0000313" key="1">
    <source>
        <dbReference type="EMBL" id="WOO80605.1"/>
    </source>
</evidence>
<organism evidence="1 2">
    <name type="scientific">Vanrija pseudolonga</name>
    <dbReference type="NCBI Taxonomy" id="143232"/>
    <lineage>
        <taxon>Eukaryota</taxon>
        <taxon>Fungi</taxon>
        <taxon>Dikarya</taxon>
        <taxon>Basidiomycota</taxon>
        <taxon>Agaricomycotina</taxon>
        <taxon>Tremellomycetes</taxon>
        <taxon>Trichosporonales</taxon>
        <taxon>Trichosporonaceae</taxon>
        <taxon>Vanrija</taxon>
    </lineage>
</organism>
<dbReference type="GeneID" id="87807370"/>
<dbReference type="SUPFAM" id="SSF88697">
    <property type="entry name" value="PUA domain-like"/>
    <property type="match status" value="1"/>
</dbReference>
<dbReference type="Proteomes" id="UP000827549">
    <property type="component" value="Chromosome 3"/>
</dbReference>
<reference evidence="1" key="1">
    <citation type="submission" date="2023-10" db="EMBL/GenBank/DDBJ databases">
        <authorList>
            <person name="Noh H."/>
        </authorList>
    </citation>
    <scope>NUCLEOTIDE SEQUENCE</scope>
    <source>
        <strain evidence="1">DUCC4014</strain>
    </source>
</reference>
<accession>A0AAF0Y5S9</accession>
<name>A0AAF0Y5S9_9TREE</name>
<dbReference type="AlphaFoldDB" id="A0AAF0Y5S9"/>